<dbReference type="PANTHER" id="PTHR34857">
    <property type="entry name" value="SLL0384 PROTEIN"/>
    <property type="match status" value="1"/>
</dbReference>
<feature type="transmembrane region" description="Helical" evidence="6">
    <location>
        <begin position="97"/>
        <end position="119"/>
    </location>
</feature>
<feature type="transmembrane region" description="Helical" evidence="6">
    <location>
        <begin position="229"/>
        <end position="249"/>
    </location>
</feature>
<dbReference type="Proteomes" id="UP001275315">
    <property type="component" value="Unassembled WGS sequence"/>
</dbReference>
<evidence type="ECO:0000256" key="6">
    <source>
        <dbReference type="SAM" id="Phobius"/>
    </source>
</evidence>
<name>A0ABU5CVG6_9BACI</name>
<feature type="transmembrane region" description="Helical" evidence="6">
    <location>
        <begin position="12"/>
        <end position="41"/>
    </location>
</feature>
<accession>A0ABU5CVG6</accession>
<proteinExistence type="predicted"/>
<evidence type="ECO:0000256" key="4">
    <source>
        <dbReference type="ARBA" id="ARBA00022989"/>
    </source>
</evidence>
<protein>
    <submittedName>
        <fullName evidence="7">Energy-coupling factor transporter transmembrane component T</fullName>
    </submittedName>
</protein>
<dbReference type="CDD" id="cd16914">
    <property type="entry name" value="EcfT"/>
    <property type="match status" value="1"/>
</dbReference>
<evidence type="ECO:0000313" key="7">
    <source>
        <dbReference type="EMBL" id="MDY0410368.1"/>
    </source>
</evidence>
<keyword evidence="8" id="KW-1185">Reference proteome</keyword>
<feature type="transmembrane region" description="Helical" evidence="6">
    <location>
        <begin position="53"/>
        <end position="77"/>
    </location>
</feature>
<evidence type="ECO:0000256" key="2">
    <source>
        <dbReference type="ARBA" id="ARBA00022475"/>
    </source>
</evidence>
<evidence type="ECO:0000313" key="8">
    <source>
        <dbReference type="Proteomes" id="UP001275315"/>
    </source>
</evidence>
<gene>
    <name evidence="7" type="ORF">RWD45_19710</name>
</gene>
<organism evidence="7 8">
    <name type="scientific">Paracerasibacillus soli</name>
    <dbReference type="NCBI Taxonomy" id="480284"/>
    <lineage>
        <taxon>Bacteria</taxon>
        <taxon>Bacillati</taxon>
        <taxon>Bacillota</taxon>
        <taxon>Bacilli</taxon>
        <taxon>Bacillales</taxon>
        <taxon>Bacillaceae</taxon>
        <taxon>Paracerasibacillus</taxon>
    </lineage>
</organism>
<dbReference type="InterPro" id="IPR051611">
    <property type="entry name" value="ECF_transporter_component"/>
</dbReference>
<evidence type="ECO:0000256" key="5">
    <source>
        <dbReference type="ARBA" id="ARBA00023136"/>
    </source>
</evidence>
<sequence>MFLHHLNPSVKALTIVILVVLIAFIFDPVTPFLFLISTISITFLGGKVKWKRYILYFLPFTIFSFGMLWTTIVFAEVPKNPNEIITIFGLQYPRESFLTALALAVRVLSVAALSLLFIFTTNVIDFILSLIQQFRLPPKIAYGVLAGYRFLPMMRDELKTIHAAHRIRGVNQAKTLAGKWQQYRRFAIPLLASAIRKAERTAMAMESKGFTGGRKRTFYRIFSVSKADYIFLAVMIVMFLVASAISWQLGYLEIFN</sequence>
<dbReference type="EMBL" id="JAWDIQ010000003">
    <property type="protein sequence ID" value="MDY0410368.1"/>
    <property type="molecule type" value="Genomic_DNA"/>
</dbReference>
<dbReference type="InterPro" id="IPR003339">
    <property type="entry name" value="ABC/ECF_trnsptr_transmembrane"/>
</dbReference>
<evidence type="ECO:0000256" key="3">
    <source>
        <dbReference type="ARBA" id="ARBA00022692"/>
    </source>
</evidence>
<dbReference type="RefSeq" id="WP_320381243.1">
    <property type="nucleotide sequence ID" value="NZ_JAWDIQ010000003.1"/>
</dbReference>
<dbReference type="PANTHER" id="PTHR34857:SF2">
    <property type="entry name" value="SLL0384 PROTEIN"/>
    <property type="match status" value="1"/>
</dbReference>
<keyword evidence="2" id="KW-1003">Cell membrane</keyword>
<keyword evidence="5 6" id="KW-0472">Membrane</keyword>
<keyword evidence="4 6" id="KW-1133">Transmembrane helix</keyword>
<dbReference type="Pfam" id="PF02361">
    <property type="entry name" value="CbiQ"/>
    <property type="match status" value="1"/>
</dbReference>
<evidence type="ECO:0000256" key="1">
    <source>
        <dbReference type="ARBA" id="ARBA00004141"/>
    </source>
</evidence>
<comment type="subcellular location">
    <subcellularLocation>
        <location evidence="1">Membrane</location>
        <topology evidence="1">Multi-pass membrane protein</topology>
    </subcellularLocation>
</comment>
<comment type="caution">
    <text evidence="7">The sequence shown here is derived from an EMBL/GenBank/DDBJ whole genome shotgun (WGS) entry which is preliminary data.</text>
</comment>
<reference evidence="7 8" key="1">
    <citation type="submission" date="2023-10" db="EMBL/GenBank/DDBJ databases">
        <title>Virgibacillus soli CC-YMP-6 genome.</title>
        <authorList>
            <person name="Miliotis G."/>
            <person name="Sengupta P."/>
            <person name="Hameed A."/>
            <person name="Chuvochina M."/>
            <person name="Mcdonagh F."/>
            <person name="Simpson A.C."/>
            <person name="Singh N.K."/>
            <person name="Rekha P.D."/>
            <person name="Raman K."/>
            <person name="Hugenholtz P."/>
            <person name="Venkateswaran K."/>
        </authorList>
    </citation>
    <scope>NUCLEOTIDE SEQUENCE [LARGE SCALE GENOMIC DNA]</scope>
    <source>
        <strain evidence="7 8">CC-YMP-6</strain>
    </source>
</reference>
<keyword evidence="3 6" id="KW-0812">Transmembrane</keyword>